<reference evidence="2" key="1">
    <citation type="submission" date="2016-08" db="EMBL/GenBank/DDBJ databases">
        <authorList>
            <person name="Varghese N."/>
            <person name="Submissions Spin"/>
        </authorList>
    </citation>
    <scope>NUCLEOTIDE SEQUENCE [LARGE SCALE GENOMIC DNA]</scope>
    <source>
        <strain evidence="2">R-53248</strain>
    </source>
</reference>
<name>A0A1C3ZC53_9GAMM</name>
<dbReference type="InterPro" id="IPR011009">
    <property type="entry name" value="Kinase-like_dom_sf"/>
</dbReference>
<keyword evidence="2" id="KW-1185">Reference proteome</keyword>
<dbReference type="Pfam" id="PF06176">
    <property type="entry name" value="WaaY"/>
    <property type="match status" value="1"/>
</dbReference>
<evidence type="ECO:0000313" key="1">
    <source>
        <dbReference type="EMBL" id="SCB79954.1"/>
    </source>
</evidence>
<gene>
    <name evidence="1" type="ORF">GA0061081_101336</name>
</gene>
<keyword evidence="1" id="KW-0808">Transferase</keyword>
<sequence length="241" mass="28354">MYSGIINLNNFAKIIEVERGDMTFAYIQNDKINYLDLFDQFLSEEGHHELLDPSDKLERYTYLINHNQTKFIFKIDGGVEHRLERKLIAKITGDFYFNLIRKLAKISLDKCDIAYELYLVAFDKRTKRHYMIFNFIEGRSLKWEEMREYGEQVKSCIEKLHSYNLVSNDVHGGNFILTPEGKIKAIDLTNSGFIWLTKANDAIEAQERFGIEIKVPFFAMAIKKFTHGFKRLSRKIRGKED</sequence>
<protein>
    <submittedName>
        <fullName evidence="1">Heptose II phosphotransferase</fullName>
    </submittedName>
</protein>
<dbReference type="InterPro" id="IPR009330">
    <property type="entry name" value="LipoPS_heptP_kinase"/>
</dbReference>
<accession>A0A1C3ZC53</accession>
<dbReference type="GO" id="GO:0016740">
    <property type="term" value="F:transferase activity"/>
    <property type="evidence" value="ECO:0007669"/>
    <property type="project" value="UniProtKB-KW"/>
</dbReference>
<dbReference type="STRING" id="1798182.GA0061081_101336"/>
<dbReference type="Gene3D" id="1.10.510.10">
    <property type="entry name" value="Transferase(Phosphotransferase) domain 1"/>
    <property type="match status" value="1"/>
</dbReference>
<dbReference type="AlphaFoldDB" id="A0A1C3ZC53"/>
<dbReference type="EMBL" id="FMAQ01000001">
    <property type="protein sequence ID" value="SCB79954.1"/>
    <property type="molecule type" value="Genomic_DNA"/>
</dbReference>
<proteinExistence type="predicted"/>
<dbReference type="SUPFAM" id="SSF56112">
    <property type="entry name" value="Protein kinase-like (PK-like)"/>
    <property type="match status" value="1"/>
</dbReference>
<dbReference type="Proteomes" id="UP000199670">
    <property type="component" value="Unassembled WGS sequence"/>
</dbReference>
<evidence type="ECO:0000313" key="2">
    <source>
        <dbReference type="Proteomes" id="UP000199670"/>
    </source>
</evidence>
<organism evidence="1 2">
    <name type="scientific">Gilliamella bombicola</name>
    <dbReference type="NCBI Taxonomy" id="1798182"/>
    <lineage>
        <taxon>Bacteria</taxon>
        <taxon>Pseudomonadati</taxon>
        <taxon>Pseudomonadota</taxon>
        <taxon>Gammaproteobacteria</taxon>
        <taxon>Orbales</taxon>
        <taxon>Orbaceae</taxon>
        <taxon>Gilliamella</taxon>
    </lineage>
</organism>